<sequence>MGGGKGGARKEEEKLKKRTRYMKLSETSDRLAAELRLSCGYRENHNKFGFKNFNFKNSKNRGLTTKTETVQFRVV</sequence>
<dbReference type="Proteomes" id="UP000006038">
    <property type="component" value="Chromosome 6"/>
</dbReference>
<dbReference type="EnsemblPlants" id="OB06G20170.1">
    <property type="protein sequence ID" value="OB06G20170.1"/>
    <property type="gene ID" value="OB06G20170"/>
</dbReference>
<protein>
    <submittedName>
        <fullName evidence="1">Uncharacterized protein</fullName>
    </submittedName>
</protein>
<evidence type="ECO:0000313" key="2">
    <source>
        <dbReference type="Proteomes" id="UP000006038"/>
    </source>
</evidence>
<reference evidence="1" key="2">
    <citation type="submission" date="2013-04" db="UniProtKB">
        <authorList>
            <consortium name="EnsemblPlants"/>
        </authorList>
    </citation>
    <scope>IDENTIFICATION</scope>
</reference>
<dbReference type="Gramene" id="OB06G20170.1">
    <property type="protein sequence ID" value="OB06G20170.1"/>
    <property type="gene ID" value="OB06G20170"/>
</dbReference>
<name>J3MDC3_ORYBR</name>
<reference evidence="1" key="1">
    <citation type="journal article" date="2013" name="Nat. Commun.">
        <title>Whole-genome sequencing of Oryza brachyantha reveals mechanisms underlying Oryza genome evolution.</title>
        <authorList>
            <person name="Chen J."/>
            <person name="Huang Q."/>
            <person name="Gao D."/>
            <person name="Wang J."/>
            <person name="Lang Y."/>
            <person name="Liu T."/>
            <person name="Li B."/>
            <person name="Bai Z."/>
            <person name="Luis Goicoechea J."/>
            <person name="Liang C."/>
            <person name="Chen C."/>
            <person name="Zhang W."/>
            <person name="Sun S."/>
            <person name="Liao Y."/>
            <person name="Zhang X."/>
            <person name="Yang L."/>
            <person name="Song C."/>
            <person name="Wang M."/>
            <person name="Shi J."/>
            <person name="Liu G."/>
            <person name="Liu J."/>
            <person name="Zhou H."/>
            <person name="Zhou W."/>
            <person name="Yu Q."/>
            <person name="An N."/>
            <person name="Chen Y."/>
            <person name="Cai Q."/>
            <person name="Wang B."/>
            <person name="Liu B."/>
            <person name="Min J."/>
            <person name="Huang Y."/>
            <person name="Wu H."/>
            <person name="Li Z."/>
            <person name="Zhang Y."/>
            <person name="Yin Y."/>
            <person name="Song W."/>
            <person name="Jiang J."/>
            <person name="Jackson S.A."/>
            <person name="Wing R.A."/>
            <person name="Wang J."/>
            <person name="Chen M."/>
        </authorList>
    </citation>
    <scope>NUCLEOTIDE SEQUENCE [LARGE SCALE GENOMIC DNA]</scope>
    <source>
        <strain evidence="1">cv. IRGC 101232</strain>
    </source>
</reference>
<dbReference type="AlphaFoldDB" id="J3MDC3"/>
<dbReference type="HOGENOM" id="CLU_2675050_0_0_1"/>
<proteinExistence type="predicted"/>
<accession>J3MDC3</accession>
<evidence type="ECO:0000313" key="1">
    <source>
        <dbReference type="EnsemblPlants" id="OB06G20170.1"/>
    </source>
</evidence>
<keyword evidence="2" id="KW-1185">Reference proteome</keyword>
<organism evidence="1">
    <name type="scientific">Oryza brachyantha</name>
    <name type="common">malo sina</name>
    <dbReference type="NCBI Taxonomy" id="4533"/>
    <lineage>
        <taxon>Eukaryota</taxon>
        <taxon>Viridiplantae</taxon>
        <taxon>Streptophyta</taxon>
        <taxon>Embryophyta</taxon>
        <taxon>Tracheophyta</taxon>
        <taxon>Spermatophyta</taxon>
        <taxon>Magnoliopsida</taxon>
        <taxon>Liliopsida</taxon>
        <taxon>Poales</taxon>
        <taxon>Poaceae</taxon>
        <taxon>BOP clade</taxon>
        <taxon>Oryzoideae</taxon>
        <taxon>Oryzeae</taxon>
        <taxon>Oryzinae</taxon>
        <taxon>Oryza</taxon>
    </lineage>
</organism>